<evidence type="ECO:0000256" key="1">
    <source>
        <dbReference type="SAM" id="MobiDB-lite"/>
    </source>
</evidence>
<feature type="region of interest" description="Disordered" evidence="1">
    <location>
        <begin position="45"/>
        <end position="105"/>
    </location>
</feature>
<evidence type="ECO:0000313" key="4">
    <source>
        <dbReference type="Proteomes" id="UP000019373"/>
    </source>
</evidence>
<feature type="region of interest" description="Disordered" evidence="1">
    <location>
        <begin position="144"/>
        <end position="167"/>
    </location>
</feature>
<feature type="region of interest" description="Disordered" evidence="1">
    <location>
        <begin position="1"/>
        <end position="31"/>
    </location>
</feature>
<dbReference type="EMBL" id="KE721494">
    <property type="protein sequence ID" value="ERF68772.1"/>
    <property type="molecule type" value="Genomic_DNA"/>
</dbReference>
<dbReference type="RefSeq" id="XP_007805602.1">
    <property type="nucleotide sequence ID" value="XM_007807411.1"/>
</dbReference>
<evidence type="ECO:0000313" key="3">
    <source>
        <dbReference type="EMBL" id="ERF68772.1"/>
    </source>
</evidence>
<evidence type="ECO:0000256" key="2">
    <source>
        <dbReference type="SAM" id="Phobius"/>
    </source>
</evidence>
<proteinExistence type="predicted"/>
<dbReference type="AlphaFoldDB" id="U1FVC8"/>
<name>U1FVC8_ENDPU</name>
<sequence>MRRGRKRQDGGSNSMPGKIYPPTGTEGAFGSGYTTTITFTSLSTYSDGAGVRSTTSQEVTTTAVIPGPTPAFISAPQPSTTFSSSTSTSSPSSVQTSPPAQTSSPPAQGIPLNLIPAIVVPIVVVALAAPIALYFFLTRHDRQRRKSRTASQTSTRACPDTRIESKKHDFTHSSLETGASKASEIMNFDLGPAAEKPLPVVNVSQVPDYAFKRPDSFQVVRGLDPSIGQAVSRYSIGNDSFGNIADASQQRTSIQELSEENMRIARLATDSRATFGTRGLDEVSDMSARERTSRQVDRRSVDELSNVSSFYEDETAASSDRGGGILGNYGARRSGPLR</sequence>
<organism evidence="3 4">
    <name type="scientific">Endocarpon pusillum (strain Z07020 / HMAS-L-300199)</name>
    <name type="common">Lichen-forming fungus</name>
    <dbReference type="NCBI Taxonomy" id="1263415"/>
    <lineage>
        <taxon>Eukaryota</taxon>
        <taxon>Fungi</taxon>
        <taxon>Dikarya</taxon>
        <taxon>Ascomycota</taxon>
        <taxon>Pezizomycotina</taxon>
        <taxon>Eurotiomycetes</taxon>
        <taxon>Chaetothyriomycetidae</taxon>
        <taxon>Verrucariales</taxon>
        <taxon>Verrucariaceae</taxon>
        <taxon>Endocarpon</taxon>
    </lineage>
</organism>
<feature type="region of interest" description="Disordered" evidence="1">
    <location>
        <begin position="312"/>
        <end position="338"/>
    </location>
</feature>
<dbReference type="HOGENOM" id="CLU_821429_0_0_1"/>
<dbReference type="GeneID" id="19242144"/>
<keyword evidence="2" id="KW-1133">Transmembrane helix</keyword>
<feature type="region of interest" description="Disordered" evidence="1">
    <location>
        <begin position="281"/>
        <end position="300"/>
    </location>
</feature>
<reference evidence="4" key="1">
    <citation type="journal article" date="2014" name="BMC Genomics">
        <title>Genome characteristics reveal the impact of lichenization on lichen-forming fungus Endocarpon pusillum Hedwig (Verrucariales, Ascomycota).</title>
        <authorList>
            <person name="Wang Y.-Y."/>
            <person name="Liu B."/>
            <person name="Zhang X.-Y."/>
            <person name="Zhou Q.-M."/>
            <person name="Zhang T."/>
            <person name="Li H."/>
            <person name="Yu Y.-F."/>
            <person name="Zhang X.-L."/>
            <person name="Hao X.-Y."/>
            <person name="Wang M."/>
            <person name="Wang L."/>
            <person name="Wei J.-C."/>
        </authorList>
    </citation>
    <scope>NUCLEOTIDE SEQUENCE [LARGE SCALE GENOMIC DNA]</scope>
    <source>
        <strain evidence="4">Z07020 / HMAS-L-300199</strain>
    </source>
</reference>
<keyword evidence="4" id="KW-1185">Reference proteome</keyword>
<feature type="transmembrane region" description="Helical" evidence="2">
    <location>
        <begin position="114"/>
        <end position="137"/>
    </location>
</feature>
<accession>U1FVC8</accession>
<gene>
    <name evidence="3" type="ORF">EPUS_07259</name>
</gene>
<keyword evidence="2" id="KW-0812">Transmembrane</keyword>
<feature type="compositionally biased region" description="Low complexity" evidence="1">
    <location>
        <begin position="74"/>
        <end position="105"/>
    </location>
</feature>
<feature type="compositionally biased region" description="Basic and acidic residues" evidence="1">
    <location>
        <begin position="287"/>
        <end position="300"/>
    </location>
</feature>
<dbReference type="Proteomes" id="UP000019373">
    <property type="component" value="Unassembled WGS sequence"/>
</dbReference>
<keyword evidence="2" id="KW-0472">Membrane</keyword>
<feature type="compositionally biased region" description="Polar residues" evidence="1">
    <location>
        <begin position="52"/>
        <end position="63"/>
    </location>
</feature>
<protein>
    <submittedName>
        <fullName evidence="3">Uncharacterized protein</fullName>
    </submittedName>
</protein>
<dbReference type="OrthoDB" id="10385022at2759"/>